<dbReference type="AlphaFoldDB" id="A0A9P2G9E3"/>
<dbReference type="Pfam" id="PF14266">
    <property type="entry name" value="YceG_bac"/>
    <property type="match status" value="2"/>
</dbReference>
<comment type="caution">
    <text evidence="2">The sequence shown here is derived from an EMBL/GenBank/DDBJ whole genome shotgun (WGS) entry which is preliminary data.</text>
</comment>
<dbReference type="InterPro" id="IPR025647">
    <property type="entry name" value="YceG_bac"/>
</dbReference>
<feature type="domain" description="Putative component of 'biosynthetic module'" evidence="1">
    <location>
        <begin position="14"/>
        <end position="281"/>
    </location>
</feature>
<name>A0A9P2G9E3_CLOBO</name>
<evidence type="ECO:0000259" key="1">
    <source>
        <dbReference type="Pfam" id="PF14266"/>
    </source>
</evidence>
<protein>
    <recommendedName>
        <fullName evidence="1">Putative component of 'biosynthetic module' domain-containing protein</fullName>
    </recommendedName>
</protein>
<proteinExistence type="predicted"/>
<organism evidence="2 3">
    <name type="scientific">Clostridium botulinum D str. 1873</name>
    <dbReference type="NCBI Taxonomy" id="592027"/>
    <lineage>
        <taxon>Bacteria</taxon>
        <taxon>Bacillati</taxon>
        <taxon>Bacillota</taxon>
        <taxon>Clostridia</taxon>
        <taxon>Eubacteriales</taxon>
        <taxon>Clostridiaceae</taxon>
        <taxon>Clostridium</taxon>
    </lineage>
</organism>
<evidence type="ECO:0000313" key="2">
    <source>
        <dbReference type="EMBL" id="EES92386.1"/>
    </source>
</evidence>
<gene>
    <name evidence="2" type="ORF">CLG_B0182</name>
</gene>
<sequence>MMININKFINSFPKSSKNIFDDLIIPLNKRTGFINGKSPIVPIYFYRLIGIFNNETDYYTNIKNLNNSLISLKDSYLTFSSTISAKNNPQLTNIFQWMWDNYKIQDFDFKNTRTLIKTFKENKLFPILNNALLNSSLEESLNLILELYIKKEPSINMTKLKNFSIKLILWINEFVPKLFKNFNISYKSITDIINPKVLYYGNIKKHEGYFLIFLSLMGSDVIYINSKDDTIFETIDKNNDFSKIINSGNLIDMKPFPKEKLITRHETVAFKASSEIEKILYTTNDGLFKPWQFENYNINPLTLKTTYDELKLLWNEECRIRPGFNIENNTVYVPNLFAKVSGVHKDINIYWNELKEFKSTKNTLFIHDIPYIKDSYSRYDLYSLDYCFKDGLVNKENLLNHRLYKFSYLKTSLQNAIIDKINLLLKLPIFNTPINTDFRLKILITILNLNNSILELIQKFDYPFEIPKILIYHNNNNLPSTEDSIILAFLNLMCFDIVIFTPTGYNDIECNISKHYYDTYKLEKVKFNLNIPNLNSIKNFKDRSTSFWSNLFK</sequence>
<dbReference type="EMBL" id="ACSJ01000001">
    <property type="protein sequence ID" value="EES92386.1"/>
    <property type="molecule type" value="Genomic_DNA"/>
</dbReference>
<reference evidence="2 3" key="1">
    <citation type="submission" date="2009-10" db="EMBL/GenBank/DDBJ databases">
        <authorList>
            <person name="Shrivastava S."/>
            <person name="Brinkac L.B."/>
            <person name="Brown J.L."/>
            <person name="Bruce D.B."/>
            <person name="Detter C."/>
            <person name="Green L.D."/>
            <person name="Munk C.A."/>
            <person name="Rogers Y.C."/>
            <person name="Tapia R."/>
            <person name="Saunders E.S."/>
            <person name="Sims D.R."/>
            <person name="Smith L.A."/>
            <person name="Smith T.J."/>
            <person name="Sutton G."/>
            <person name="Brettin T."/>
        </authorList>
    </citation>
    <scope>NUCLEOTIDE SEQUENCE [LARGE SCALE GENOMIC DNA]</scope>
    <source>
        <strain evidence="3">D str. 1873</strain>
    </source>
</reference>
<dbReference type="Proteomes" id="UP000006160">
    <property type="component" value="Unassembled WGS sequence"/>
</dbReference>
<evidence type="ECO:0000313" key="3">
    <source>
        <dbReference type="Proteomes" id="UP000006160"/>
    </source>
</evidence>
<dbReference type="RefSeq" id="WP_004444240.1">
    <property type="nucleotide sequence ID" value="NZ_ACSJ01000001.1"/>
</dbReference>
<accession>A0A9P2G9E3</accession>
<feature type="domain" description="Putative component of 'biosynthetic module'" evidence="1">
    <location>
        <begin position="304"/>
        <end position="521"/>
    </location>
</feature>